<sequence>MPVPGAARLPAAPARPSLQSPPPQRRPETAILAAHSLCFVPGGLMAADQCRRTDWPQGELPTPPCKSLLASLHNCIYGRLFALPERPLDPSVSISAPSLASRSSLVFAQASEDGRRKSLAPAVPSPLLPALGLLPDLANTRAMRLPDSDCSHALPCATASPLCHPPTVFGMSEPGLRGYRGRALRSPSSIMVGTAGQTPKVRDGAGEGGRMLRWSLYSFLAGTLRPPYCCPAPRLITCWRLSRITREPLPLVQRFRHASTVWPTEVSRWKTRQPKTTHRRTGYGTVARIRSHTGPCRWS</sequence>
<proteinExistence type="predicted"/>
<evidence type="ECO:0000256" key="1">
    <source>
        <dbReference type="SAM" id="MobiDB-lite"/>
    </source>
</evidence>
<evidence type="ECO:0000313" key="2">
    <source>
        <dbReference type="EMBL" id="KAH7043256.1"/>
    </source>
</evidence>
<keyword evidence="3" id="KW-1185">Reference proteome</keyword>
<dbReference type="Proteomes" id="UP000774617">
    <property type="component" value="Unassembled WGS sequence"/>
</dbReference>
<organism evidence="2 3">
    <name type="scientific">Macrophomina phaseolina</name>
    <dbReference type="NCBI Taxonomy" id="35725"/>
    <lineage>
        <taxon>Eukaryota</taxon>
        <taxon>Fungi</taxon>
        <taxon>Dikarya</taxon>
        <taxon>Ascomycota</taxon>
        <taxon>Pezizomycotina</taxon>
        <taxon>Dothideomycetes</taxon>
        <taxon>Dothideomycetes incertae sedis</taxon>
        <taxon>Botryosphaeriales</taxon>
        <taxon>Botryosphaeriaceae</taxon>
        <taxon>Macrophomina</taxon>
    </lineage>
</organism>
<protein>
    <submittedName>
        <fullName evidence="2">Uncharacterized protein</fullName>
    </submittedName>
</protein>
<feature type="compositionally biased region" description="Low complexity" evidence="1">
    <location>
        <begin position="1"/>
        <end position="18"/>
    </location>
</feature>
<comment type="caution">
    <text evidence="2">The sequence shown here is derived from an EMBL/GenBank/DDBJ whole genome shotgun (WGS) entry which is preliminary data.</text>
</comment>
<name>A0ABQ8G5V7_9PEZI</name>
<dbReference type="EMBL" id="JAGTJR010000023">
    <property type="protein sequence ID" value="KAH7043256.1"/>
    <property type="molecule type" value="Genomic_DNA"/>
</dbReference>
<reference evidence="2 3" key="1">
    <citation type="journal article" date="2021" name="Nat. Commun.">
        <title>Genetic determinants of endophytism in the Arabidopsis root mycobiome.</title>
        <authorList>
            <person name="Mesny F."/>
            <person name="Miyauchi S."/>
            <person name="Thiergart T."/>
            <person name="Pickel B."/>
            <person name="Atanasova L."/>
            <person name="Karlsson M."/>
            <person name="Huettel B."/>
            <person name="Barry K.W."/>
            <person name="Haridas S."/>
            <person name="Chen C."/>
            <person name="Bauer D."/>
            <person name="Andreopoulos W."/>
            <person name="Pangilinan J."/>
            <person name="LaButti K."/>
            <person name="Riley R."/>
            <person name="Lipzen A."/>
            <person name="Clum A."/>
            <person name="Drula E."/>
            <person name="Henrissat B."/>
            <person name="Kohler A."/>
            <person name="Grigoriev I.V."/>
            <person name="Martin F.M."/>
            <person name="Hacquard S."/>
        </authorList>
    </citation>
    <scope>NUCLEOTIDE SEQUENCE [LARGE SCALE GENOMIC DNA]</scope>
    <source>
        <strain evidence="2 3">MPI-SDFR-AT-0080</strain>
    </source>
</reference>
<gene>
    <name evidence="2" type="ORF">B0J12DRAFT_197535</name>
</gene>
<evidence type="ECO:0000313" key="3">
    <source>
        <dbReference type="Proteomes" id="UP000774617"/>
    </source>
</evidence>
<feature type="region of interest" description="Disordered" evidence="1">
    <location>
        <begin position="1"/>
        <end position="26"/>
    </location>
</feature>
<accession>A0ABQ8G5V7</accession>